<dbReference type="PROSITE" id="PS50089">
    <property type="entry name" value="ZF_RING_2"/>
    <property type="match status" value="1"/>
</dbReference>
<keyword evidence="3" id="KW-0862">Zinc</keyword>
<dbReference type="InterPro" id="IPR001841">
    <property type="entry name" value="Znf_RING"/>
</dbReference>
<dbReference type="CDD" id="cd16454">
    <property type="entry name" value="RING-H2_PA-TM-RING"/>
    <property type="match status" value="1"/>
</dbReference>
<dbReference type="eggNOG" id="KOG0800">
    <property type="taxonomic scope" value="Eukaryota"/>
</dbReference>
<dbReference type="GO" id="GO:0016567">
    <property type="term" value="P:protein ubiquitination"/>
    <property type="evidence" value="ECO:0000318"/>
    <property type="project" value="GO_Central"/>
</dbReference>
<evidence type="ECO:0000256" key="1">
    <source>
        <dbReference type="ARBA" id="ARBA00022723"/>
    </source>
</evidence>
<gene>
    <name evidence="6" type="primary">LOC101775758</name>
</gene>
<dbReference type="SUPFAM" id="SSF57850">
    <property type="entry name" value="RING/U-box"/>
    <property type="match status" value="1"/>
</dbReference>
<dbReference type="OMA" id="CAHAFHE"/>
<dbReference type="STRING" id="4555.K3YEG7"/>
<protein>
    <recommendedName>
        <fullName evidence="5">RING-type domain-containing protein</fullName>
    </recommendedName>
</protein>
<organism evidence="6 7">
    <name type="scientific">Setaria italica</name>
    <name type="common">Foxtail millet</name>
    <name type="synonym">Panicum italicum</name>
    <dbReference type="NCBI Taxonomy" id="4555"/>
    <lineage>
        <taxon>Eukaryota</taxon>
        <taxon>Viridiplantae</taxon>
        <taxon>Streptophyta</taxon>
        <taxon>Embryophyta</taxon>
        <taxon>Tracheophyta</taxon>
        <taxon>Spermatophyta</taxon>
        <taxon>Magnoliopsida</taxon>
        <taxon>Liliopsida</taxon>
        <taxon>Poales</taxon>
        <taxon>Poaceae</taxon>
        <taxon>PACMAD clade</taxon>
        <taxon>Panicoideae</taxon>
        <taxon>Panicodae</taxon>
        <taxon>Paniceae</taxon>
        <taxon>Cenchrinae</taxon>
        <taxon>Setaria</taxon>
    </lineage>
</organism>
<dbReference type="FunCoup" id="K3YEG7">
    <property type="interactions" value="170"/>
</dbReference>
<dbReference type="Pfam" id="PF13639">
    <property type="entry name" value="zf-RING_2"/>
    <property type="match status" value="1"/>
</dbReference>
<dbReference type="AlphaFoldDB" id="K3YEG7"/>
<evidence type="ECO:0000313" key="6">
    <source>
        <dbReference type="EnsemblPlants" id="KQK99848"/>
    </source>
</evidence>
<dbReference type="EnsemblPlants" id="KQK99848">
    <property type="protein sequence ID" value="KQK99848"/>
    <property type="gene ID" value="SETIT_012631mg"/>
</dbReference>
<dbReference type="PANTHER" id="PTHR45931">
    <property type="entry name" value="SI:CH211-59O9.10"/>
    <property type="match status" value="1"/>
</dbReference>
<dbReference type="SMART" id="SM00184">
    <property type="entry name" value="RING"/>
    <property type="match status" value="1"/>
</dbReference>
<keyword evidence="1" id="KW-0479">Metal-binding</keyword>
<dbReference type="InterPro" id="IPR013083">
    <property type="entry name" value="Znf_RING/FYVE/PHD"/>
</dbReference>
<proteinExistence type="predicted"/>
<evidence type="ECO:0000256" key="2">
    <source>
        <dbReference type="ARBA" id="ARBA00022771"/>
    </source>
</evidence>
<evidence type="ECO:0000259" key="5">
    <source>
        <dbReference type="PROSITE" id="PS50089"/>
    </source>
</evidence>
<evidence type="ECO:0000256" key="3">
    <source>
        <dbReference type="ARBA" id="ARBA00022833"/>
    </source>
</evidence>
<reference evidence="7" key="1">
    <citation type="journal article" date="2012" name="Nat. Biotechnol.">
        <title>Reference genome sequence of the model plant Setaria.</title>
        <authorList>
            <person name="Bennetzen J.L."/>
            <person name="Schmutz J."/>
            <person name="Wang H."/>
            <person name="Percifield R."/>
            <person name="Hawkins J."/>
            <person name="Pontaroli A.C."/>
            <person name="Estep M."/>
            <person name="Feng L."/>
            <person name="Vaughn J.N."/>
            <person name="Grimwood J."/>
            <person name="Jenkins J."/>
            <person name="Barry K."/>
            <person name="Lindquist E."/>
            <person name="Hellsten U."/>
            <person name="Deshpande S."/>
            <person name="Wang X."/>
            <person name="Wu X."/>
            <person name="Mitros T."/>
            <person name="Triplett J."/>
            <person name="Yang X."/>
            <person name="Ye C.Y."/>
            <person name="Mauro-Herrera M."/>
            <person name="Wang L."/>
            <person name="Li P."/>
            <person name="Sharma M."/>
            <person name="Sharma R."/>
            <person name="Ronald P.C."/>
            <person name="Panaud O."/>
            <person name="Kellogg E.A."/>
            <person name="Brutnell T.P."/>
            <person name="Doust A.N."/>
            <person name="Tuskan G.A."/>
            <person name="Rokhsar D."/>
            <person name="Devos K.M."/>
        </authorList>
    </citation>
    <scope>NUCLEOTIDE SEQUENCE [LARGE SCALE GENOMIC DNA]</scope>
    <source>
        <strain evidence="7">cv. Yugu1</strain>
    </source>
</reference>
<dbReference type="EMBL" id="AGNK02004576">
    <property type="status" value="NOT_ANNOTATED_CDS"/>
    <property type="molecule type" value="Genomic_DNA"/>
</dbReference>
<reference evidence="6" key="2">
    <citation type="submission" date="2018-08" db="UniProtKB">
        <authorList>
            <consortium name="EnsemblPlants"/>
        </authorList>
    </citation>
    <scope>IDENTIFICATION</scope>
    <source>
        <strain evidence="6">Yugu1</strain>
    </source>
</reference>
<accession>K3YEG7</accession>
<dbReference type="PANTHER" id="PTHR45931:SF23">
    <property type="entry name" value="OS12G0134500 PROTEIN"/>
    <property type="match status" value="1"/>
</dbReference>
<sequence length="157" mass="16203">TSRYAPPAGGMQMEVARPPGGFLLPHQIYHETRPTTNAAPAATAGGPRVTAPHEFYDGSMMATRSVPASASAVAGLPQTTVAASGEESGDGGSACAVCLEAYAAGDALRTMPCAHAFHEGCIVEWLSVSPLCPLCRFKLPTQAEEDAAQPQQPPRLG</sequence>
<evidence type="ECO:0000313" key="7">
    <source>
        <dbReference type="Proteomes" id="UP000004995"/>
    </source>
</evidence>
<dbReference type="Gene3D" id="3.30.40.10">
    <property type="entry name" value="Zinc/RING finger domain, C3HC4 (zinc finger)"/>
    <property type="match status" value="1"/>
</dbReference>
<dbReference type="GO" id="GO:0005737">
    <property type="term" value="C:cytoplasm"/>
    <property type="evidence" value="ECO:0000318"/>
    <property type="project" value="GO_Central"/>
</dbReference>
<dbReference type="Gramene" id="KQK99848">
    <property type="protein sequence ID" value="KQK99848"/>
    <property type="gene ID" value="SETIT_012631mg"/>
</dbReference>
<name>K3YEG7_SETIT</name>
<dbReference type="GO" id="GO:0008270">
    <property type="term" value="F:zinc ion binding"/>
    <property type="evidence" value="ECO:0007669"/>
    <property type="project" value="UniProtKB-KW"/>
</dbReference>
<dbReference type="Proteomes" id="UP000004995">
    <property type="component" value="Unassembled WGS sequence"/>
</dbReference>
<keyword evidence="7" id="KW-1185">Reference proteome</keyword>
<dbReference type="InterPro" id="IPR051834">
    <property type="entry name" value="RING_finger_E3_ligase"/>
</dbReference>
<dbReference type="GO" id="GO:0061630">
    <property type="term" value="F:ubiquitin protein ligase activity"/>
    <property type="evidence" value="ECO:0000318"/>
    <property type="project" value="GO_Central"/>
</dbReference>
<keyword evidence="2 4" id="KW-0863">Zinc-finger</keyword>
<dbReference type="InParanoid" id="K3YEG7"/>
<dbReference type="HOGENOM" id="CLU_1682473_0_0_1"/>
<feature type="domain" description="RING-type" evidence="5">
    <location>
        <begin position="95"/>
        <end position="136"/>
    </location>
</feature>
<evidence type="ECO:0000256" key="4">
    <source>
        <dbReference type="PROSITE-ProRule" id="PRU00175"/>
    </source>
</evidence>